<sequence>MCESALCVTMVKYPWLIMRKAGLKGTDCPNLFMEISALFDTMERISRSQEVSAAVDRNKREGERGASGGAVNWVPGLADFIEHDSHVMAMSDAEYVKGEEQTSESDDNPMDGSDTASAEETEDDEIKPGEITSEDEVELTILPAQDVANVHTSAALPTPVFVGQPFIHMSFINGAFVQVIDLTHLE</sequence>
<name>A0AAD5VP07_9AGAR</name>
<evidence type="ECO:0000256" key="1">
    <source>
        <dbReference type="SAM" id="MobiDB-lite"/>
    </source>
</evidence>
<evidence type="ECO:0000313" key="2">
    <source>
        <dbReference type="EMBL" id="KAJ3565600.1"/>
    </source>
</evidence>
<accession>A0AAD5VP07</accession>
<dbReference type="AlphaFoldDB" id="A0AAD5VP07"/>
<protein>
    <submittedName>
        <fullName evidence="2">Uncharacterized protein</fullName>
    </submittedName>
</protein>
<organism evidence="2 3">
    <name type="scientific">Leucocoprinus birnbaumii</name>
    <dbReference type="NCBI Taxonomy" id="56174"/>
    <lineage>
        <taxon>Eukaryota</taxon>
        <taxon>Fungi</taxon>
        <taxon>Dikarya</taxon>
        <taxon>Basidiomycota</taxon>
        <taxon>Agaricomycotina</taxon>
        <taxon>Agaricomycetes</taxon>
        <taxon>Agaricomycetidae</taxon>
        <taxon>Agaricales</taxon>
        <taxon>Agaricineae</taxon>
        <taxon>Agaricaceae</taxon>
        <taxon>Leucocoprinus</taxon>
    </lineage>
</organism>
<feature type="region of interest" description="Disordered" evidence="1">
    <location>
        <begin position="96"/>
        <end position="135"/>
    </location>
</feature>
<proteinExistence type="predicted"/>
<gene>
    <name evidence="2" type="ORF">NP233_g7531</name>
</gene>
<dbReference type="EMBL" id="JANIEX010000556">
    <property type="protein sequence ID" value="KAJ3565600.1"/>
    <property type="molecule type" value="Genomic_DNA"/>
</dbReference>
<dbReference type="Proteomes" id="UP001213000">
    <property type="component" value="Unassembled WGS sequence"/>
</dbReference>
<comment type="caution">
    <text evidence="2">The sequence shown here is derived from an EMBL/GenBank/DDBJ whole genome shotgun (WGS) entry which is preliminary data.</text>
</comment>
<keyword evidence="3" id="KW-1185">Reference proteome</keyword>
<evidence type="ECO:0000313" key="3">
    <source>
        <dbReference type="Proteomes" id="UP001213000"/>
    </source>
</evidence>
<reference evidence="2" key="1">
    <citation type="submission" date="2022-07" db="EMBL/GenBank/DDBJ databases">
        <title>Genome Sequence of Leucocoprinus birnbaumii.</title>
        <authorList>
            <person name="Buettner E."/>
        </authorList>
    </citation>
    <scope>NUCLEOTIDE SEQUENCE</scope>
    <source>
        <strain evidence="2">VT141</strain>
    </source>
</reference>